<keyword evidence="3" id="KW-1185">Reference proteome</keyword>
<protein>
    <recommendedName>
        <fullName evidence="4">Secreted protein</fullName>
    </recommendedName>
</protein>
<reference evidence="2" key="1">
    <citation type="journal article" date="2011" name="Genome Biol.">
        <title>The draft genome of the carcinogenic human liver fluke Clonorchis sinensis.</title>
        <authorList>
            <person name="Wang X."/>
            <person name="Chen W."/>
            <person name="Huang Y."/>
            <person name="Sun J."/>
            <person name="Men J."/>
            <person name="Liu H."/>
            <person name="Luo F."/>
            <person name="Guo L."/>
            <person name="Lv X."/>
            <person name="Deng C."/>
            <person name="Zhou C."/>
            <person name="Fan Y."/>
            <person name="Li X."/>
            <person name="Huang L."/>
            <person name="Hu Y."/>
            <person name="Liang C."/>
            <person name="Hu X."/>
            <person name="Xu J."/>
            <person name="Yu X."/>
        </authorList>
    </citation>
    <scope>NUCLEOTIDE SEQUENCE [LARGE SCALE GENOMIC DNA]</scope>
    <source>
        <strain evidence="2">Henan</strain>
    </source>
</reference>
<evidence type="ECO:0000313" key="2">
    <source>
        <dbReference type="EMBL" id="GAA49161.1"/>
    </source>
</evidence>
<sequence length="187" mass="21529">MMVFLIPVVGAGLSNLAVSQPSCILPVAWQLGTERMLQLNDFCEWLRSGASCIRLSLLRFLDGIKHQGLKTGNDPLRMRLYDPTTLACHFAVGVNLHFLFRIIEQRYQQNETNQMVENKRMLTIPETTDIRFASELRRLEVFDSRRLMTIALVSWCRRIRNEAVRKRVSGCATGTCFEECVQHQKLL</sequence>
<dbReference type="EMBL" id="DF142935">
    <property type="protein sequence ID" value="GAA49161.1"/>
    <property type="molecule type" value="Genomic_DNA"/>
</dbReference>
<accession>G7Y876</accession>
<feature type="chain" id="PRO_5003506032" description="Secreted protein" evidence="1">
    <location>
        <begin position="20"/>
        <end position="187"/>
    </location>
</feature>
<keyword evidence="1" id="KW-0732">Signal</keyword>
<evidence type="ECO:0000313" key="3">
    <source>
        <dbReference type="Proteomes" id="UP000008909"/>
    </source>
</evidence>
<feature type="signal peptide" evidence="1">
    <location>
        <begin position="1"/>
        <end position="19"/>
    </location>
</feature>
<evidence type="ECO:0008006" key="4">
    <source>
        <dbReference type="Google" id="ProtNLM"/>
    </source>
</evidence>
<organism evidence="2 3">
    <name type="scientific">Clonorchis sinensis</name>
    <name type="common">Chinese liver fluke</name>
    <dbReference type="NCBI Taxonomy" id="79923"/>
    <lineage>
        <taxon>Eukaryota</taxon>
        <taxon>Metazoa</taxon>
        <taxon>Spiralia</taxon>
        <taxon>Lophotrochozoa</taxon>
        <taxon>Platyhelminthes</taxon>
        <taxon>Trematoda</taxon>
        <taxon>Digenea</taxon>
        <taxon>Opisthorchiida</taxon>
        <taxon>Opisthorchiata</taxon>
        <taxon>Opisthorchiidae</taxon>
        <taxon>Clonorchis</taxon>
    </lineage>
</organism>
<evidence type="ECO:0000256" key="1">
    <source>
        <dbReference type="SAM" id="SignalP"/>
    </source>
</evidence>
<gene>
    <name evidence="2" type="ORF">CLF_102604</name>
</gene>
<dbReference type="Proteomes" id="UP000008909">
    <property type="component" value="Unassembled WGS sequence"/>
</dbReference>
<reference key="2">
    <citation type="submission" date="2011-10" db="EMBL/GenBank/DDBJ databases">
        <title>The genome and transcriptome sequence of Clonorchis sinensis provide insights into the carcinogenic liver fluke.</title>
        <authorList>
            <person name="Wang X."/>
            <person name="Huang Y."/>
            <person name="Chen W."/>
            <person name="Liu H."/>
            <person name="Guo L."/>
            <person name="Chen Y."/>
            <person name="Luo F."/>
            <person name="Zhou W."/>
            <person name="Sun J."/>
            <person name="Mao Q."/>
            <person name="Liang P."/>
            <person name="Zhou C."/>
            <person name="Tian Y."/>
            <person name="Men J."/>
            <person name="Lv X."/>
            <person name="Huang L."/>
            <person name="Zhou J."/>
            <person name="Hu Y."/>
            <person name="Li R."/>
            <person name="Zhang F."/>
            <person name="Lei H."/>
            <person name="Li X."/>
            <person name="Hu X."/>
            <person name="Liang C."/>
            <person name="Xu J."/>
            <person name="Wu Z."/>
            <person name="Yu X."/>
        </authorList>
    </citation>
    <scope>NUCLEOTIDE SEQUENCE</scope>
    <source>
        <strain>Henan</strain>
    </source>
</reference>
<dbReference type="AlphaFoldDB" id="G7Y876"/>
<proteinExistence type="predicted"/>
<name>G7Y876_CLOSI</name>